<comment type="function">
    <text evidence="7 10">This protein binds specifically to 23S rRNA; its binding is stimulated by other ribosomal proteins, e.g., L4, L17, and L20. It is important during the early stages of 50S assembly. It makes multiple contacts with different domains of the 23S rRNA in the assembled 50S subunit and ribosome.</text>
</comment>
<evidence type="ECO:0000256" key="8">
    <source>
        <dbReference type="RuleBase" id="RU004005"/>
    </source>
</evidence>
<evidence type="ECO:0000313" key="11">
    <source>
        <dbReference type="EMBL" id="EHM13458.1"/>
    </source>
</evidence>
<evidence type="ECO:0000256" key="4">
    <source>
        <dbReference type="ARBA" id="ARBA00022980"/>
    </source>
</evidence>
<dbReference type="GO" id="GO:0006412">
    <property type="term" value="P:translation"/>
    <property type="evidence" value="ECO:0007669"/>
    <property type="project" value="UniProtKB-UniRule"/>
</dbReference>
<evidence type="ECO:0000313" key="12">
    <source>
        <dbReference type="Proteomes" id="UP000003806"/>
    </source>
</evidence>
<dbReference type="NCBIfam" id="TIGR01044">
    <property type="entry name" value="rplV_bact"/>
    <property type="match status" value="1"/>
</dbReference>
<dbReference type="GO" id="GO:0022625">
    <property type="term" value="C:cytosolic large ribosomal subunit"/>
    <property type="evidence" value="ECO:0007669"/>
    <property type="project" value="TreeGrafter"/>
</dbReference>
<keyword evidence="4 7" id="KW-0689">Ribosomal protein</keyword>
<name>H0UL99_9BACT</name>
<dbReference type="InterPro" id="IPR036394">
    <property type="entry name" value="Ribosomal_uL22_sf"/>
</dbReference>
<gene>
    <name evidence="7" type="primary">rplV</name>
    <name evidence="11" type="ORF">JonanDRAFT_1090</name>
</gene>
<evidence type="ECO:0000256" key="2">
    <source>
        <dbReference type="ARBA" id="ARBA00022730"/>
    </source>
</evidence>
<comment type="similarity">
    <text evidence="1 7 8">Belongs to the universal ribosomal protein uL22 family.</text>
</comment>
<keyword evidence="12" id="KW-1185">Reference proteome</keyword>
<keyword evidence="2 7" id="KW-0699">rRNA-binding</keyword>
<reference evidence="11 12" key="1">
    <citation type="submission" date="2011-11" db="EMBL/GenBank/DDBJ databases">
        <title>The Noncontiguous Finished genome of Jonquetella anthropi DSM 22815.</title>
        <authorList>
            <consortium name="US DOE Joint Genome Institute (JGI-PGF)"/>
            <person name="Lucas S."/>
            <person name="Copeland A."/>
            <person name="Lapidus A."/>
            <person name="Glavina del Rio T."/>
            <person name="Dalin E."/>
            <person name="Tice H."/>
            <person name="Bruce D."/>
            <person name="Goodwin L."/>
            <person name="Pitluck S."/>
            <person name="Peters L."/>
            <person name="Mikhailova N."/>
            <person name="Held B."/>
            <person name="Kyrpides N."/>
            <person name="Mavromatis K."/>
            <person name="Ivanova N."/>
            <person name="Markowitz V."/>
            <person name="Cheng J.-F."/>
            <person name="Hugenholtz P."/>
            <person name="Woyke T."/>
            <person name="Wu D."/>
            <person name="Gronow S."/>
            <person name="Wellnitz S."/>
            <person name="Brambilla E."/>
            <person name="Klenk H.-P."/>
            <person name="Eisen J.A."/>
        </authorList>
    </citation>
    <scope>NUCLEOTIDE SEQUENCE [LARGE SCALE GENOMIC DNA]</scope>
    <source>
        <strain evidence="11 12">DSM 22815</strain>
    </source>
</reference>
<evidence type="ECO:0000256" key="1">
    <source>
        <dbReference type="ARBA" id="ARBA00009451"/>
    </source>
</evidence>
<dbReference type="OrthoDB" id="9805969at2"/>
<evidence type="ECO:0000256" key="3">
    <source>
        <dbReference type="ARBA" id="ARBA00022884"/>
    </source>
</evidence>
<dbReference type="Pfam" id="PF00237">
    <property type="entry name" value="Ribosomal_L22"/>
    <property type="match status" value="1"/>
</dbReference>
<dbReference type="InterPro" id="IPR047867">
    <property type="entry name" value="Ribosomal_uL22_bac/org-type"/>
</dbReference>
<dbReference type="AlphaFoldDB" id="H0UL99"/>
<dbReference type="PANTHER" id="PTHR13501">
    <property type="entry name" value="CHLOROPLAST 50S RIBOSOMAL PROTEIN L22-RELATED"/>
    <property type="match status" value="1"/>
</dbReference>
<dbReference type="GO" id="GO:0019843">
    <property type="term" value="F:rRNA binding"/>
    <property type="evidence" value="ECO:0007669"/>
    <property type="project" value="UniProtKB-UniRule"/>
</dbReference>
<keyword evidence="3 7" id="KW-0694">RNA-binding</keyword>
<accession>H0UL99</accession>
<dbReference type="CDD" id="cd00336">
    <property type="entry name" value="Ribosomal_L22"/>
    <property type="match status" value="1"/>
</dbReference>
<dbReference type="HAMAP" id="MF_01331_B">
    <property type="entry name" value="Ribosomal_uL22_B"/>
    <property type="match status" value="1"/>
</dbReference>
<dbReference type="HOGENOM" id="CLU_083987_3_3_0"/>
<dbReference type="STRING" id="885272.JonanDRAFT_1090"/>
<protein>
    <recommendedName>
        <fullName evidence="6 7">Large ribosomal subunit protein uL22</fullName>
    </recommendedName>
</protein>
<evidence type="ECO:0000256" key="5">
    <source>
        <dbReference type="ARBA" id="ARBA00023274"/>
    </source>
</evidence>
<dbReference type="Gene3D" id="3.90.470.10">
    <property type="entry name" value="Ribosomal protein L22/L17"/>
    <property type="match status" value="1"/>
</dbReference>
<evidence type="ECO:0000256" key="6">
    <source>
        <dbReference type="ARBA" id="ARBA00035207"/>
    </source>
</evidence>
<comment type="subunit">
    <text evidence="7 9">Part of the 50S ribosomal subunit.</text>
</comment>
<dbReference type="GO" id="GO:0003735">
    <property type="term" value="F:structural constituent of ribosome"/>
    <property type="evidence" value="ECO:0007669"/>
    <property type="project" value="InterPro"/>
</dbReference>
<dbReference type="RefSeq" id="WP_008521531.1">
    <property type="nucleotide sequence ID" value="NZ_CM001376.1"/>
</dbReference>
<dbReference type="PANTHER" id="PTHR13501:SF8">
    <property type="entry name" value="LARGE RIBOSOMAL SUBUNIT PROTEIN UL22M"/>
    <property type="match status" value="1"/>
</dbReference>
<evidence type="ECO:0000256" key="10">
    <source>
        <dbReference type="RuleBase" id="RU004008"/>
    </source>
</evidence>
<proteinExistence type="inferred from homology"/>
<dbReference type="InterPro" id="IPR005727">
    <property type="entry name" value="Ribosomal_uL22_bac/chlpt-type"/>
</dbReference>
<dbReference type="SUPFAM" id="SSF54843">
    <property type="entry name" value="Ribosomal protein L22"/>
    <property type="match status" value="1"/>
</dbReference>
<organism evidence="11 12">
    <name type="scientific">Jonquetella anthropi DSM 22815</name>
    <dbReference type="NCBI Taxonomy" id="885272"/>
    <lineage>
        <taxon>Bacteria</taxon>
        <taxon>Thermotogati</taxon>
        <taxon>Synergistota</taxon>
        <taxon>Synergistia</taxon>
        <taxon>Synergistales</taxon>
        <taxon>Dethiosulfovibrionaceae</taxon>
        <taxon>Jonquetella</taxon>
    </lineage>
</organism>
<evidence type="ECO:0000256" key="9">
    <source>
        <dbReference type="RuleBase" id="RU004006"/>
    </source>
</evidence>
<evidence type="ECO:0000256" key="7">
    <source>
        <dbReference type="HAMAP-Rule" id="MF_01331"/>
    </source>
</evidence>
<dbReference type="InterPro" id="IPR001063">
    <property type="entry name" value="Ribosomal_uL22"/>
</dbReference>
<dbReference type="EMBL" id="CM001376">
    <property type="protein sequence ID" value="EHM13458.1"/>
    <property type="molecule type" value="Genomic_DNA"/>
</dbReference>
<keyword evidence="5 7" id="KW-0687">Ribonucleoprotein</keyword>
<sequence length="109" mass="11727">MQAKAIARSVRISPFKVRQVLPLIRGKGVSAAITALHYSPKKAARLVEKVLKSAVANAANNLSLDVDTLKVVEATADQGPVMKRFNPVSMGRAHAYVHRTCHIAVTVAE</sequence>
<comment type="function">
    <text evidence="7">The globular domain of the protein is located near the polypeptide exit tunnel on the outside of the subunit, while an extended beta-hairpin is found that lines the wall of the exit tunnel in the center of the 70S ribosome.</text>
</comment>
<dbReference type="eggNOG" id="COG0091">
    <property type="taxonomic scope" value="Bacteria"/>
</dbReference>
<dbReference type="Proteomes" id="UP000003806">
    <property type="component" value="Chromosome"/>
</dbReference>